<keyword evidence="6" id="KW-0547">Nucleotide-binding</keyword>
<keyword evidence="7" id="KW-0862">Zinc</keyword>
<dbReference type="NCBIfam" id="TIGR01357">
    <property type="entry name" value="aroB"/>
    <property type="match status" value="1"/>
</dbReference>
<dbReference type="GO" id="GO:0009423">
    <property type="term" value="P:chorismate biosynthetic process"/>
    <property type="evidence" value="ECO:0007669"/>
    <property type="project" value="UniProtKB-UniRule"/>
</dbReference>
<comment type="cofactor">
    <cofactor evidence="3">
        <name>Zn(2+)</name>
        <dbReference type="ChEBI" id="CHEBI:29105"/>
    </cofactor>
</comment>
<dbReference type="AlphaFoldDB" id="A0A1H6JT37"/>
<dbReference type="InterPro" id="IPR016037">
    <property type="entry name" value="DHQ_synth_AroB"/>
</dbReference>
<accession>A0A1H6JT37</accession>
<name>A0A1H6JT37_9FLAO</name>
<evidence type="ECO:0000256" key="5">
    <source>
        <dbReference type="ARBA" id="ARBA00022723"/>
    </source>
</evidence>
<evidence type="ECO:0000256" key="3">
    <source>
        <dbReference type="ARBA" id="ARBA00001947"/>
    </source>
</evidence>
<dbReference type="InterPro" id="IPR030960">
    <property type="entry name" value="DHQS/DOIS_N"/>
</dbReference>
<dbReference type="Gene3D" id="3.40.50.1970">
    <property type="match status" value="1"/>
</dbReference>
<dbReference type="Proteomes" id="UP000199634">
    <property type="component" value="Unassembled WGS sequence"/>
</dbReference>
<dbReference type="InterPro" id="IPR056179">
    <property type="entry name" value="DHQS_C"/>
</dbReference>
<evidence type="ECO:0000256" key="10">
    <source>
        <dbReference type="ARBA" id="ARBA00023285"/>
    </source>
</evidence>
<dbReference type="SUPFAM" id="SSF56796">
    <property type="entry name" value="Dehydroquinate synthase-like"/>
    <property type="match status" value="1"/>
</dbReference>
<proteinExistence type="predicted"/>
<dbReference type="FunFam" id="3.40.50.1970:FF:000007">
    <property type="entry name" value="Pentafunctional AROM polypeptide"/>
    <property type="match status" value="1"/>
</dbReference>
<evidence type="ECO:0000259" key="12">
    <source>
        <dbReference type="Pfam" id="PF01761"/>
    </source>
</evidence>
<evidence type="ECO:0000256" key="1">
    <source>
        <dbReference type="ARBA" id="ARBA00001911"/>
    </source>
</evidence>
<comment type="function">
    <text evidence="4">Catalyzes the conversion of 3-deoxy-D-arabino-heptulosonate 7-phosphate (DAHP) to dehydroquinate (DHQ).</text>
</comment>
<evidence type="ECO:0000256" key="11">
    <source>
        <dbReference type="NCBIfam" id="TIGR01357"/>
    </source>
</evidence>
<dbReference type="GO" id="GO:0046872">
    <property type="term" value="F:metal ion binding"/>
    <property type="evidence" value="ECO:0007669"/>
    <property type="project" value="UniProtKB-KW"/>
</dbReference>
<comment type="cofactor">
    <cofactor evidence="2">
        <name>Co(2+)</name>
        <dbReference type="ChEBI" id="CHEBI:48828"/>
    </cofactor>
</comment>
<evidence type="ECO:0000259" key="13">
    <source>
        <dbReference type="Pfam" id="PF24621"/>
    </source>
</evidence>
<dbReference type="EMBL" id="FNXE01000006">
    <property type="protein sequence ID" value="SEH65438.1"/>
    <property type="molecule type" value="Genomic_DNA"/>
</dbReference>
<evidence type="ECO:0000313" key="14">
    <source>
        <dbReference type="EMBL" id="SEH65438.1"/>
    </source>
</evidence>
<dbReference type="STRING" id="1159016.SAMN02927937_00702"/>
<comment type="cofactor">
    <cofactor evidence="1">
        <name>NAD(+)</name>
        <dbReference type="ChEBI" id="CHEBI:57540"/>
    </cofactor>
</comment>
<dbReference type="OrthoDB" id="9806583at2"/>
<feature type="domain" description="3-dehydroquinate synthase N-terminal" evidence="12">
    <location>
        <begin position="61"/>
        <end position="173"/>
    </location>
</feature>
<evidence type="ECO:0000256" key="7">
    <source>
        <dbReference type="ARBA" id="ARBA00022833"/>
    </source>
</evidence>
<evidence type="ECO:0000256" key="9">
    <source>
        <dbReference type="ARBA" id="ARBA00023239"/>
    </source>
</evidence>
<dbReference type="PANTHER" id="PTHR43622">
    <property type="entry name" value="3-DEHYDROQUINATE SYNTHASE"/>
    <property type="match status" value="1"/>
</dbReference>
<dbReference type="InterPro" id="IPR050071">
    <property type="entry name" value="Dehydroquinate_synthase"/>
</dbReference>
<evidence type="ECO:0000256" key="2">
    <source>
        <dbReference type="ARBA" id="ARBA00001941"/>
    </source>
</evidence>
<dbReference type="Pfam" id="PF01761">
    <property type="entry name" value="DHQ_synthase"/>
    <property type="match status" value="1"/>
</dbReference>
<dbReference type="CDD" id="cd08195">
    <property type="entry name" value="DHQS"/>
    <property type="match status" value="1"/>
</dbReference>
<feature type="domain" description="3-dehydroquinate synthase C-terminal" evidence="13">
    <location>
        <begin position="175"/>
        <end position="318"/>
    </location>
</feature>
<dbReference type="InterPro" id="IPR030963">
    <property type="entry name" value="DHQ_synth_fam"/>
</dbReference>
<evidence type="ECO:0000313" key="15">
    <source>
        <dbReference type="Proteomes" id="UP000199634"/>
    </source>
</evidence>
<organism evidence="14 15">
    <name type="scientific">Paenimyroides marinum</name>
    <dbReference type="NCBI Taxonomy" id="1159016"/>
    <lineage>
        <taxon>Bacteria</taxon>
        <taxon>Pseudomonadati</taxon>
        <taxon>Bacteroidota</taxon>
        <taxon>Flavobacteriia</taxon>
        <taxon>Flavobacteriales</taxon>
        <taxon>Flavobacteriaceae</taxon>
        <taxon>Paenimyroides</taxon>
    </lineage>
</organism>
<dbReference type="PANTHER" id="PTHR43622:SF1">
    <property type="entry name" value="3-DEHYDROQUINATE SYNTHASE"/>
    <property type="match status" value="1"/>
</dbReference>
<sequence>MQIQAADYTVFFGSDYYSELSHLISKKKYSKIVLLVDENTAQYCLNYVLQWLAIDVAFEIIEIEPGEENKTIETCTAVWESLIELNIDRKALLINIGGGMVCDLGGFVAATYKRGIDFVNIPTTLLAMVDASVGTKTGVNLGGLKNMVGSFYQPQMVLIDGTFLETLPGNQMRSGLAEMFKHGLIADTSYWNQLKNLNELTTNDLLLLIYHSVSIKNEIVLQDPLEQNVRKLLNFGHTLGHVIETYSHSGKGIKPLLHGEAIAIGMILEAFISYKKNFLTVASYLEIKETLNLMFESIVFTKNDIEICTNLLIHDKKNENGNVQFTLLSAIGKGVINELVESEMINEAFNDYLVD</sequence>
<dbReference type="GO" id="GO:0005737">
    <property type="term" value="C:cytoplasm"/>
    <property type="evidence" value="ECO:0007669"/>
    <property type="project" value="InterPro"/>
</dbReference>
<keyword evidence="8" id="KW-0520">NAD</keyword>
<dbReference type="GO" id="GO:0000166">
    <property type="term" value="F:nucleotide binding"/>
    <property type="evidence" value="ECO:0007669"/>
    <property type="project" value="UniProtKB-KW"/>
</dbReference>
<keyword evidence="10" id="KW-0170">Cobalt</keyword>
<keyword evidence="15" id="KW-1185">Reference proteome</keyword>
<protein>
    <recommendedName>
        <fullName evidence="11">3-dehydroquinate synthase</fullName>
        <ecNumber evidence="11">4.2.3.4</ecNumber>
    </recommendedName>
</protein>
<gene>
    <name evidence="14" type="ORF">SAMN02927937_00702</name>
</gene>
<dbReference type="Gene3D" id="1.20.1090.10">
    <property type="entry name" value="Dehydroquinate synthase-like - alpha domain"/>
    <property type="match status" value="1"/>
</dbReference>
<dbReference type="Pfam" id="PF24621">
    <property type="entry name" value="DHQS_C"/>
    <property type="match status" value="1"/>
</dbReference>
<dbReference type="PIRSF" id="PIRSF001455">
    <property type="entry name" value="DHQ_synth"/>
    <property type="match status" value="1"/>
</dbReference>
<evidence type="ECO:0000256" key="6">
    <source>
        <dbReference type="ARBA" id="ARBA00022741"/>
    </source>
</evidence>
<dbReference type="GO" id="GO:0009073">
    <property type="term" value="P:aromatic amino acid family biosynthetic process"/>
    <property type="evidence" value="ECO:0007669"/>
    <property type="project" value="InterPro"/>
</dbReference>
<dbReference type="EC" id="4.2.3.4" evidence="11"/>
<keyword evidence="9" id="KW-0456">Lyase</keyword>
<keyword evidence="5" id="KW-0479">Metal-binding</keyword>
<reference evidence="14 15" key="1">
    <citation type="submission" date="2016-10" db="EMBL/GenBank/DDBJ databases">
        <authorList>
            <person name="de Groot N.N."/>
        </authorList>
    </citation>
    <scope>NUCLEOTIDE SEQUENCE [LARGE SCALE GENOMIC DNA]</scope>
    <source>
        <strain evidence="14 15">CGMCC 1.10825</strain>
    </source>
</reference>
<dbReference type="GO" id="GO:0003856">
    <property type="term" value="F:3-dehydroquinate synthase activity"/>
    <property type="evidence" value="ECO:0007669"/>
    <property type="project" value="UniProtKB-UniRule"/>
</dbReference>
<evidence type="ECO:0000256" key="8">
    <source>
        <dbReference type="ARBA" id="ARBA00023027"/>
    </source>
</evidence>
<dbReference type="RefSeq" id="WP_091096380.1">
    <property type="nucleotide sequence ID" value="NZ_FNXE01000006.1"/>
</dbReference>
<evidence type="ECO:0000256" key="4">
    <source>
        <dbReference type="ARBA" id="ARBA00003485"/>
    </source>
</evidence>